<feature type="transmembrane region" description="Helical" evidence="2">
    <location>
        <begin position="232"/>
        <end position="249"/>
    </location>
</feature>
<reference evidence="3 4" key="1">
    <citation type="journal article" date="2012" name="BMC Genomics">
        <title>Comparative genomic analysis of human infective Trypanosoma cruzi lineages with the bat-restricted subspecies T. cruzi marinkellei.</title>
        <authorList>
            <person name="Franzen O."/>
            <person name="Talavera-Lopez C."/>
            <person name="Ochaya S."/>
            <person name="Butler C.E."/>
            <person name="Messenger L.A."/>
            <person name="Lewis M.D."/>
            <person name="Llewellyn M.S."/>
            <person name="Marinkelle C.J."/>
            <person name="Tyler K.M."/>
            <person name="Miles M.A."/>
            <person name="Andersson B."/>
        </authorList>
    </citation>
    <scope>NUCLEOTIDE SEQUENCE [LARGE SCALE GENOMIC DNA]</scope>
    <source>
        <strain evidence="3 4">B7</strain>
    </source>
</reference>
<keyword evidence="2" id="KW-0812">Transmembrane</keyword>
<gene>
    <name evidence="3" type="ORF">MOQ_007212</name>
</gene>
<name>K2MPJ7_TRYCR</name>
<dbReference type="AlphaFoldDB" id="K2MPJ7"/>
<protein>
    <submittedName>
        <fullName evidence="3">Uncharacterized protein</fullName>
    </submittedName>
</protein>
<keyword evidence="2" id="KW-0472">Membrane</keyword>
<feature type="compositionally biased region" description="Gly residues" evidence="1">
    <location>
        <begin position="291"/>
        <end position="306"/>
    </location>
</feature>
<evidence type="ECO:0000256" key="1">
    <source>
        <dbReference type="SAM" id="MobiDB-lite"/>
    </source>
</evidence>
<accession>K2MPJ7</accession>
<keyword evidence="4" id="KW-1185">Reference proteome</keyword>
<feature type="region of interest" description="Disordered" evidence="1">
    <location>
        <begin position="264"/>
        <end position="306"/>
    </location>
</feature>
<dbReference type="OrthoDB" id="247472at2759"/>
<sequence>MIFSFKVFFSTLLIVCVVFFLSADLSRLPTRESAMIDISRLLSKTEDCERCGEVLRSLDAFQLSRSTLLMRATEGYDKPHSSFVRACEENPNNLGCDTALDRDRTERAKRASLIISQVEQLYEPKDEGVSLLLHNRYNDFMKYLLDEKEQEGCLTCVVEDGRLPRLMTEPVADAVLGYTWYHLYPINERHQAFCWRHCEGLLTYLERIYLYFLRFYVTRAVQFRLMALQREYATIALMMLQLALLVIILQRYVVDGRGGTGSGVHVGGNTHTENNPAGGLRGNARRAALGRGKGGGGGGGGGGKKD</sequence>
<dbReference type="EMBL" id="AHKC01014225">
    <property type="protein sequence ID" value="EKF29020.1"/>
    <property type="molecule type" value="Genomic_DNA"/>
</dbReference>
<evidence type="ECO:0000256" key="2">
    <source>
        <dbReference type="SAM" id="Phobius"/>
    </source>
</evidence>
<keyword evidence="2" id="KW-1133">Transmembrane helix</keyword>
<comment type="caution">
    <text evidence="3">The sequence shown here is derived from an EMBL/GenBank/DDBJ whole genome shotgun (WGS) entry which is preliminary data.</text>
</comment>
<evidence type="ECO:0000313" key="4">
    <source>
        <dbReference type="Proteomes" id="UP000007350"/>
    </source>
</evidence>
<evidence type="ECO:0000313" key="3">
    <source>
        <dbReference type="EMBL" id="EKF29020.1"/>
    </source>
</evidence>
<organism evidence="3 4">
    <name type="scientific">Trypanosoma cruzi marinkellei</name>
    <dbReference type="NCBI Taxonomy" id="85056"/>
    <lineage>
        <taxon>Eukaryota</taxon>
        <taxon>Discoba</taxon>
        <taxon>Euglenozoa</taxon>
        <taxon>Kinetoplastea</taxon>
        <taxon>Metakinetoplastina</taxon>
        <taxon>Trypanosomatida</taxon>
        <taxon>Trypanosomatidae</taxon>
        <taxon>Trypanosoma</taxon>
        <taxon>Schizotrypanum</taxon>
    </lineage>
</organism>
<dbReference type="Proteomes" id="UP000007350">
    <property type="component" value="Unassembled WGS sequence"/>
</dbReference>
<proteinExistence type="predicted"/>